<dbReference type="InterPro" id="IPR029058">
    <property type="entry name" value="AB_hydrolase_fold"/>
</dbReference>
<proteinExistence type="inferred from homology"/>
<dbReference type="InterPro" id="IPR001375">
    <property type="entry name" value="Peptidase_S9_cat"/>
</dbReference>
<comment type="caution">
    <text evidence="8">The sequence shown here is derived from an EMBL/GenBank/DDBJ whole genome shotgun (WGS) entry which is preliminary data.</text>
</comment>
<evidence type="ECO:0000256" key="1">
    <source>
        <dbReference type="ARBA" id="ARBA00010040"/>
    </source>
</evidence>
<feature type="chain" id="PRO_5022194186" evidence="6">
    <location>
        <begin position="23"/>
        <end position="687"/>
    </location>
</feature>
<feature type="signal peptide" evidence="6">
    <location>
        <begin position="1"/>
        <end position="22"/>
    </location>
</feature>
<evidence type="ECO:0000313" key="9">
    <source>
        <dbReference type="Proteomes" id="UP000315439"/>
    </source>
</evidence>
<comment type="similarity">
    <text evidence="1">Belongs to the peptidase S9C family.</text>
</comment>
<dbReference type="GO" id="GO:0006508">
    <property type="term" value="P:proteolysis"/>
    <property type="evidence" value="ECO:0007669"/>
    <property type="project" value="UniProtKB-KW"/>
</dbReference>
<evidence type="ECO:0000259" key="7">
    <source>
        <dbReference type="Pfam" id="PF00326"/>
    </source>
</evidence>
<dbReference type="OrthoDB" id="9812921at2"/>
<dbReference type="SUPFAM" id="SSF69304">
    <property type="entry name" value="Tricorn protease N-terminal domain"/>
    <property type="match status" value="1"/>
</dbReference>
<evidence type="ECO:0000256" key="3">
    <source>
        <dbReference type="ARBA" id="ARBA00022729"/>
    </source>
</evidence>
<dbReference type="PANTHER" id="PTHR42776">
    <property type="entry name" value="SERINE PEPTIDASE S9 FAMILY MEMBER"/>
    <property type="match status" value="1"/>
</dbReference>
<name>A0A545U549_9GAMM</name>
<dbReference type="AlphaFoldDB" id="A0A545U549"/>
<keyword evidence="4" id="KW-0378">Hydrolase</keyword>
<dbReference type="EMBL" id="VIKS01000014">
    <property type="protein sequence ID" value="TQV84598.1"/>
    <property type="molecule type" value="Genomic_DNA"/>
</dbReference>
<evidence type="ECO:0000256" key="4">
    <source>
        <dbReference type="ARBA" id="ARBA00022801"/>
    </source>
</evidence>
<sequence>MIKIIHALTYLSLIFISSSSLANKKPFTAEDLVSMERIRSATLSPDGKHVAYVVRKTDLQANKGLTDIWLTRLSDNQTRQLTTNHSADYSPKWTKNSRSLYFLSSRSGSSQIWKLDINKNALQQVTQFEVDVSSFKLSSENNRIAFSAKVFPDCNDFKCTQSRLEHLKNQKSSGVVYDKIFVRHWDHWLDQTQSQLFVTELNHKGLLKNNKITPVSKSVNANVPSNPFGGDEEYEFARNGSAVYFSARLQNSKEPTSTNFDIYRVSIDKPEKAINLTKENLAWDTHPVISNDGEKLAYLATTRPGYEADRFEVIIRNIRTGKISRITQNWDRSFNSLQFSKDDRSLYLTGNHSGIKALWKLDIKTGKKIQINQEGAVVGVTVSDDKIVFAKDSLKSPVQLYSSDLDGKNQKQVTFNNQNKLDNIAFGEYEQFQFKGWNNELVSGYVIKPANFQHDKKYPLAFLIHGGPQGSFSDHFHYRWNPQTYAGQGFVAVMIDFHGSTGYGQKFTDSISQNWGSKPLEDLQKGLAFVLEKYQFIDGTKSCALGASYGGYMVNWIAGNWQDEFDCLVNHDGIFDNRMMYYTTEELWFVEWEHGGPYYAASATHEKYNPANYVNNWKTPMLVIQGELDYRIPVTQSLATFTALQRKGIKSKLLYFPDENHWVLKPANSIQWHKEVNNWLHEFLSAD</sequence>
<protein>
    <submittedName>
        <fullName evidence="8">S9 family peptidase</fullName>
    </submittedName>
</protein>
<keyword evidence="2" id="KW-0645">Protease</keyword>
<evidence type="ECO:0000256" key="5">
    <source>
        <dbReference type="ARBA" id="ARBA00022825"/>
    </source>
</evidence>
<keyword evidence="3 6" id="KW-0732">Signal</keyword>
<evidence type="ECO:0000313" key="8">
    <source>
        <dbReference type="EMBL" id="TQV84598.1"/>
    </source>
</evidence>
<evidence type="ECO:0000256" key="2">
    <source>
        <dbReference type="ARBA" id="ARBA00022670"/>
    </source>
</evidence>
<dbReference type="Pfam" id="PF00326">
    <property type="entry name" value="Peptidase_S9"/>
    <property type="match status" value="1"/>
</dbReference>
<dbReference type="InterPro" id="IPR011659">
    <property type="entry name" value="WD40"/>
</dbReference>
<keyword evidence="9" id="KW-1185">Reference proteome</keyword>
<dbReference type="FunFam" id="3.40.50.1820:FF:000028">
    <property type="entry name" value="S9 family peptidase"/>
    <property type="match status" value="1"/>
</dbReference>
<gene>
    <name evidence="8" type="ORF">FLL46_22910</name>
</gene>
<dbReference type="Gene3D" id="3.40.50.1820">
    <property type="entry name" value="alpha/beta hydrolase"/>
    <property type="match status" value="1"/>
</dbReference>
<evidence type="ECO:0000256" key="6">
    <source>
        <dbReference type="SAM" id="SignalP"/>
    </source>
</evidence>
<reference evidence="8 9" key="1">
    <citation type="submission" date="2019-07" db="EMBL/GenBank/DDBJ databases">
        <title>Draft genome for Aliikangiella sp. M105.</title>
        <authorList>
            <person name="Wang G."/>
        </authorList>
    </citation>
    <scope>NUCLEOTIDE SEQUENCE [LARGE SCALE GENOMIC DNA]</scope>
    <source>
        <strain evidence="8 9">M105</strain>
    </source>
</reference>
<dbReference type="PANTHER" id="PTHR42776:SF13">
    <property type="entry name" value="DIPEPTIDYL-PEPTIDASE 5"/>
    <property type="match status" value="1"/>
</dbReference>
<keyword evidence="5" id="KW-0720">Serine protease</keyword>
<organism evidence="8 9">
    <name type="scientific">Aliikangiella coralliicola</name>
    <dbReference type="NCBI Taxonomy" id="2592383"/>
    <lineage>
        <taxon>Bacteria</taxon>
        <taxon>Pseudomonadati</taxon>
        <taxon>Pseudomonadota</taxon>
        <taxon>Gammaproteobacteria</taxon>
        <taxon>Oceanospirillales</taxon>
        <taxon>Pleioneaceae</taxon>
        <taxon>Aliikangiella</taxon>
    </lineage>
</organism>
<accession>A0A545U549</accession>
<feature type="domain" description="Peptidase S9 prolyl oligopeptidase catalytic" evidence="7">
    <location>
        <begin position="477"/>
        <end position="684"/>
    </location>
</feature>
<dbReference type="SUPFAM" id="SSF53474">
    <property type="entry name" value="alpha/beta-Hydrolases"/>
    <property type="match status" value="1"/>
</dbReference>
<dbReference type="Proteomes" id="UP000315439">
    <property type="component" value="Unassembled WGS sequence"/>
</dbReference>
<dbReference type="Pfam" id="PF07676">
    <property type="entry name" value="PD40"/>
    <property type="match status" value="1"/>
</dbReference>
<dbReference type="InterPro" id="IPR011042">
    <property type="entry name" value="6-blade_b-propeller_TolB-like"/>
</dbReference>
<dbReference type="Gene3D" id="2.120.10.30">
    <property type="entry name" value="TolB, C-terminal domain"/>
    <property type="match status" value="2"/>
</dbReference>
<dbReference type="GO" id="GO:0004252">
    <property type="term" value="F:serine-type endopeptidase activity"/>
    <property type="evidence" value="ECO:0007669"/>
    <property type="project" value="TreeGrafter"/>
</dbReference>